<name>A0A5B7ESU8_PORTR</name>
<dbReference type="AlphaFoldDB" id="A0A5B7ESU8"/>
<evidence type="ECO:0000313" key="2">
    <source>
        <dbReference type="EMBL" id="MPC35973.1"/>
    </source>
</evidence>
<accession>A0A5B7ESU8</accession>
<sequence length="107" mass="11494">MGDRGQPLQDTQDTCLHVLPHRGASPSAKSQKGYGDGDGGDADDDDSEDCLSHWQTVRLSPSQFGKAGAACVKRLPQPQRPSSPPAREQDTCTLHRTCRPAGSAMEY</sequence>
<evidence type="ECO:0000256" key="1">
    <source>
        <dbReference type="SAM" id="MobiDB-lite"/>
    </source>
</evidence>
<protein>
    <submittedName>
        <fullName evidence="2">Uncharacterized protein</fullName>
    </submittedName>
</protein>
<feature type="compositionally biased region" description="Acidic residues" evidence="1">
    <location>
        <begin position="38"/>
        <end position="49"/>
    </location>
</feature>
<comment type="caution">
    <text evidence="2">The sequence shown here is derived from an EMBL/GenBank/DDBJ whole genome shotgun (WGS) entry which is preliminary data.</text>
</comment>
<gene>
    <name evidence="2" type="ORF">E2C01_029413</name>
</gene>
<proteinExistence type="predicted"/>
<evidence type="ECO:0000313" key="3">
    <source>
        <dbReference type="Proteomes" id="UP000324222"/>
    </source>
</evidence>
<dbReference type="Proteomes" id="UP000324222">
    <property type="component" value="Unassembled WGS sequence"/>
</dbReference>
<keyword evidence="3" id="KW-1185">Reference proteome</keyword>
<feature type="region of interest" description="Disordered" evidence="1">
    <location>
        <begin position="19"/>
        <end position="50"/>
    </location>
</feature>
<reference evidence="2 3" key="1">
    <citation type="submission" date="2019-05" db="EMBL/GenBank/DDBJ databases">
        <title>Another draft genome of Portunus trituberculatus and its Hox gene families provides insights of decapod evolution.</title>
        <authorList>
            <person name="Jeong J.-H."/>
            <person name="Song I."/>
            <person name="Kim S."/>
            <person name="Choi T."/>
            <person name="Kim D."/>
            <person name="Ryu S."/>
            <person name="Kim W."/>
        </authorList>
    </citation>
    <scope>NUCLEOTIDE SEQUENCE [LARGE SCALE GENOMIC DNA]</scope>
    <source>
        <tissue evidence="2">Muscle</tissue>
    </source>
</reference>
<organism evidence="2 3">
    <name type="scientific">Portunus trituberculatus</name>
    <name type="common">Swimming crab</name>
    <name type="synonym">Neptunus trituberculatus</name>
    <dbReference type="NCBI Taxonomy" id="210409"/>
    <lineage>
        <taxon>Eukaryota</taxon>
        <taxon>Metazoa</taxon>
        <taxon>Ecdysozoa</taxon>
        <taxon>Arthropoda</taxon>
        <taxon>Crustacea</taxon>
        <taxon>Multicrustacea</taxon>
        <taxon>Malacostraca</taxon>
        <taxon>Eumalacostraca</taxon>
        <taxon>Eucarida</taxon>
        <taxon>Decapoda</taxon>
        <taxon>Pleocyemata</taxon>
        <taxon>Brachyura</taxon>
        <taxon>Eubrachyura</taxon>
        <taxon>Portunoidea</taxon>
        <taxon>Portunidae</taxon>
        <taxon>Portuninae</taxon>
        <taxon>Portunus</taxon>
    </lineage>
</organism>
<dbReference type="EMBL" id="VSRR010003396">
    <property type="protein sequence ID" value="MPC35973.1"/>
    <property type="molecule type" value="Genomic_DNA"/>
</dbReference>